<feature type="transmembrane region" description="Helical" evidence="1">
    <location>
        <begin position="309"/>
        <end position="330"/>
    </location>
</feature>
<sequence length="406" mass="45094">MVNLPKIWNTFSSAPHRMFFFGGVMQSILTLTWWLTDLGGRYGGFYPPIPWAIPPMDAHAYLMIYGFFPFFIFGFLMTTFPRWMNGEEVERRAYVPAFLLLAAGTLLFYAGLVIGLALLKIAQGLFLAGWGIGLYALLRVYVRAKHPDKRHATITSMVLVLGWLLIAGFASGEVHLVALAKVGGVWLLLLPVFFAVSHRMIPFFTAGVIPGYKIVRPDWALALMPAGALLHAILELCAQQSWTWLADLPMAACAIYLSRAWRLRESLAVPILGMLHIAFAWLGIALLLYSLQSLTLLMTGQFILAKAPMHALTIGYFTSMMLAMVTRVSLGHSGRALVADRLTWSVFLVFQSVAALRVMSELPGLDLGARGQLYVCAGLVWLACFGLWSWKFAPLYWKPRSDGARG</sequence>
<name>A0A1J5R9S3_9ZZZZ</name>
<feature type="transmembrane region" description="Helical" evidence="1">
    <location>
        <begin position="371"/>
        <end position="390"/>
    </location>
</feature>
<reference evidence="2" key="1">
    <citation type="submission" date="2016-10" db="EMBL/GenBank/DDBJ databases">
        <title>Sequence of Gallionella enrichment culture.</title>
        <authorList>
            <person name="Poehlein A."/>
            <person name="Muehling M."/>
            <person name="Daniel R."/>
        </authorList>
    </citation>
    <scope>NUCLEOTIDE SEQUENCE</scope>
</reference>
<dbReference type="Pfam" id="PF05940">
    <property type="entry name" value="NnrS"/>
    <property type="match status" value="1"/>
</dbReference>
<feature type="transmembrane region" description="Helical" evidence="1">
    <location>
        <begin position="154"/>
        <end position="172"/>
    </location>
</feature>
<feature type="transmembrane region" description="Helical" evidence="1">
    <location>
        <begin position="178"/>
        <end position="196"/>
    </location>
</feature>
<feature type="transmembrane region" description="Helical" evidence="1">
    <location>
        <begin position="18"/>
        <end position="36"/>
    </location>
</feature>
<gene>
    <name evidence="2" type="ORF">GALL_332690</name>
</gene>
<protein>
    <submittedName>
        <fullName evidence="2">NnrS protein</fullName>
    </submittedName>
</protein>
<feature type="transmembrane region" description="Helical" evidence="1">
    <location>
        <begin position="269"/>
        <end position="289"/>
    </location>
</feature>
<comment type="caution">
    <text evidence="2">The sequence shown here is derived from an EMBL/GenBank/DDBJ whole genome shotgun (WGS) entry which is preliminary data.</text>
</comment>
<dbReference type="InterPro" id="IPR010266">
    <property type="entry name" value="NnrS"/>
</dbReference>
<evidence type="ECO:0000313" key="2">
    <source>
        <dbReference type="EMBL" id="OIQ84909.1"/>
    </source>
</evidence>
<feature type="transmembrane region" description="Helical" evidence="1">
    <location>
        <begin position="342"/>
        <end position="359"/>
    </location>
</feature>
<accession>A0A1J5R9S3</accession>
<keyword evidence="1" id="KW-0812">Transmembrane</keyword>
<keyword evidence="1" id="KW-1133">Transmembrane helix</keyword>
<feature type="transmembrane region" description="Helical" evidence="1">
    <location>
        <begin position="93"/>
        <end position="119"/>
    </location>
</feature>
<keyword evidence="1" id="KW-0472">Membrane</keyword>
<dbReference type="EMBL" id="MLJW01000582">
    <property type="protein sequence ID" value="OIQ84909.1"/>
    <property type="molecule type" value="Genomic_DNA"/>
</dbReference>
<dbReference type="AlphaFoldDB" id="A0A1J5R9S3"/>
<feature type="transmembrane region" description="Helical" evidence="1">
    <location>
        <begin position="60"/>
        <end position="81"/>
    </location>
</feature>
<proteinExistence type="predicted"/>
<evidence type="ECO:0000256" key="1">
    <source>
        <dbReference type="SAM" id="Phobius"/>
    </source>
</evidence>
<organism evidence="2">
    <name type="scientific">mine drainage metagenome</name>
    <dbReference type="NCBI Taxonomy" id="410659"/>
    <lineage>
        <taxon>unclassified sequences</taxon>
        <taxon>metagenomes</taxon>
        <taxon>ecological metagenomes</taxon>
    </lineage>
</organism>
<feature type="transmembrane region" description="Helical" evidence="1">
    <location>
        <begin position="125"/>
        <end position="142"/>
    </location>
</feature>